<feature type="non-terminal residue" evidence="2">
    <location>
        <position position="1"/>
    </location>
</feature>
<dbReference type="EMBL" id="KQ982632">
    <property type="protein sequence ID" value="KYQ53362.1"/>
    <property type="molecule type" value="Genomic_DNA"/>
</dbReference>
<feature type="region of interest" description="Disordered" evidence="1">
    <location>
        <begin position="1"/>
        <end position="23"/>
    </location>
</feature>
<proteinExistence type="predicted"/>
<keyword evidence="3" id="KW-1185">Reference proteome</keyword>
<organism evidence="2 3">
    <name type="scientific">Mycetomoellerius zeteki</name>
    <dbReference type="NCBI Taxonomy" id="64791"/>
    <lineage>
        <taxon>Eukaryota</taxon>
        <taxon>Metazoa</taxon>
        <taxon>Ecdysozoa</taxon>
        <taxon>Arthropoda</taxon>
        <taxon>Hexapoda</taxon>
        <taxon>Insecta</taxon>
        <taxon>Pterygota</taxon>
        <taxon>Neoptera</taxon>
        <taxon>Endopterygota</taxon>
        <taxon>Hymenoptera</taxon>
        <taxon>Apocrita</taxon>
        <taxon>Aculeata</taxon>
        <taxon>Formicoidea</taxon>
        <taxon>Formicidae</taxon>
        <taxon>Myrmicinae</taxon>
        <taxon>Mycetomoellerius</taxon>
    </lineage>
</organism>
<protein>
    <submittedName>
        <fullName evidence="2">Uncharacterized protein</fullName>
    </submittedName>
</protein>
<evidence type="ECO:0000256" key="1">
    <source>
        <dbReference type="SAM" id="MobiDB-lite"/>
    </source>
</evidence>
<evidence type="ECO:0000313" key="2">
    <source>
        <dbReference type="EMBL" id="KYQ53362.1"/>
    </source>
</evidence>
<name>A0A151WZR1_9HYME</name>
<gene>
    <name evidence="2" type="ORF">ALC60_07494</name>
</gene>
<dbReference type="Proteomes" id="UP000075809">
    <property type="component" value="Unassembled WGS sequence"/>
</dbReference>
<reference evidence="2 3" key="1">
    <citation type="submission" date="2015-09" db="EMBL/GenBank/DDBJ databases">
        <title>Trachymyrmex zeteki WGS genome.</title>
        <authorList>
            <person name="Nygaard S."/>
            <person name="Hu H."/>
            <person name="Boomsma J."/>
            <person name="Zhang G."/>
        </authorList>
    </citation>
    <scope>NUCLEOTIDE SEQUENCE [LARGE SCALE GENOMIC DNA]</scope>
    <source>
        <strain evidence="2">Tzet28-1</strain>
        <tissue evidence="2">Whole body</tissue>
    </source>
</reference>
<accession>A0A151WZR1</accession>
<evidence type="ECO:0000313" key="3">
    <source>
        <dbReference type="Proteomes" id="UP000075809"/>
    </source>
</evidence>
<dbReference type="AlphaFoldDB" id="A0A151WZR1"/>
<sequence length="58" mass="6227">QELCVNGGDTESNGDAPRANKTASRPCCFSRLFQATENTFLAISAARRVSIRGEGHSK</sequence>